<reference evidence="6" key="1">
    <citation type="submission" date="2019-01" db="EMBL/GenBank/DDBJ databases">
        <title>Draft genome sequences of three monokaryotic isolates of the white-rot basidiomycete fungus Dichomitus squalens.</title>
        <authorList>
            <consortium name="DOE Joint Genome Institute"/>
            <person name="Lopez S.C."/>
            <person name="Andreopoulos B."/>
            <person name="Pangilinan J."/>
            <person name="Lipzen A."/>
            <person name="Riley R."/>
            <person name="Ahrendt S."/>
            <person name="Ng V."/>
            <person name="Barry K."/>
            <person name="Daum C."/>
            <person name="Grigoriev I.V."/>
            <person name="Hilden K.S."/>
            <person name="Makela M.R."/>
            <person name="de Vries R.P."/>
        </authorList>
    </citation>
    <scope>NUCLEOTIDE SEQUENCE [LARGE SCALE GENOMIC DNA]</scope>
    <source>
        <strain evidence="6">OM18370.1</strain>
    </source>
</reference>
<comment type="similarity">
    <text evidence="5">Belongs to the class VI-like SAM-binding methyltransferase superfamily. Isoprenylcysteine carboxyl methyltransferase family.</text>
</comment>
<keyword evidence="5" id="KW-0808">Transferase</keyword>
<dbReference type="Gene3D" id="1.20.120.1630">
    <property type="match status" value="1"/>
</dbReference>
<dbReference type="GO" id="GO:0032259">
    <property type="term" value="P:methylation"/>
    <property type="evidence" value="ECO:0007669"/>
    <property type="project" value="UniProtKB-KW"/>
</dbReference>
<evidence type="ECO:0000256" key="1">
    <source>
        <dbReference type="ARBA" id="ARBA00004141"/>
    </source>
</evidence>
<name>A0A4Q9MCB6_9APHY</name>
<evidence type="ECO:0000256" key="5">
    <source>
        <dbReference type="RuleBase" id="RU362022"/>
    </source>
</evidence>
<dbReference type="InterPro" id="IPR007269">
    <property type="entry name" value="ICMT_MeTrfase"/>
</dbReference>
<evidence type="ECO:0000256" key="2">
    <source>
        <dbReference type="ARBA" id="ARBA00022692"/>
    </source>
</evidence>
<dbReference type="PANTHER" id="PTHR12714">
    <property type="entry name" value="PROTEIN-S ISOPRENYLCYSTEINE O-METHYLTRANSFERASE"/>
    <property type="match status" value="1"/>
</dbReference>
<dbReference type="Pfam" id="PF04140">
    <property type="entry name" value="ICMT"/>
    <property type="match status" value="1"/>
</dbReference>
<dbReference type="PANTHER" id="PTHR12714:SF9">
    <property type="entry name" value="PROTEIN-S-ISOPRENYLCYSTEINE O-METHYLTRANSFERASE"/>
    <property type="match status" value="1"/>
</dbReference>
<evidence type="ECO:0000313" key="6">
    <source>
        <dbReference type="EMBL" id="TBU23948.1"/>
    </source>
</evidence>
<evidence type="ECO:0000256" key="3">
    <source>
        <dbReference type="ARBA" id="ARBA00022989"/>
    </source>
</evidence>
<proteinExistence type="inferred from homology"/>
<accession>A0A4Q9MCB6</accession>
<feature type="transmembrane region" description="Helical" evidence="5">
    <location>
        <begin position="143"/>
        <end position="169"/>
    </location>
</feature>
<dbReference type="Proteomes" id="UP000292957">
    <property type="component" value="Unassembled WGS sequence"/>
</dbReference>
<keyword evidence="5" id="KW-0489">Methyltransferase</keyword>
<sequence length="202" mass="22786">MFSVPIVTVPMLEVPPAGYQAPPGDCNKRDAAEFYTRNKSIFAVIPRFMGLRRLSRFLCIGAFGACSASLSLLIVGGLMRISAYRTLGRLFVGEVVPQKKHKLVTTGMYAYVRHPSYKGWGMLMLGHSVALTTPRSFLAAIDVWSSTLGTIVALMLVRLWMMFIPLLCVRTKREDEMLRQAFGTEWEEWAKRTPYGLVPYVW</sequence>
<comment type="subcellular location">
    <subcellularLocation>
        <location evidence="5">Endoplasmic reticulum membrane</location>
        <topology evidence="5">Multi-pass membrane protein</topology>
    </subcellularLocation>
    <subcellularLocation>
        <location evidence="1">Membrane</location>
        <topology evidence="1">Multi-pass membrane protein</topology>
    </subcellularLocation>
</comment>
<keyword evidence="5" id="KW-0256">Endoplasmic reticulum</keyword>
<comment type="catalytic activity">
    <reaction evidence="5">
        <text>[protein]-C-terminal S-[(2E,6E)-farnesyl]-L-cysteine + S-adenosyl-L-methionine = [protein]-C-terminal S-[(2E,6E)-farnesyl]-L-cysteine methyl ester + S-adenosyl-L-homocysteine</text>
        <dbReference type="Rhea" id="RHEA:21672"/>
        <dbReference type="Rhea" id="RHEA-COMP:12125"/>
        <dbReference type="Rhea" id="RHEA-COMP:12126"/>
        <dbReference type="ChEBI" id="CHEBI:57856"/>
        <dbReference type="ChEBI" id="CHEBI:59789"/>
        <dbReference type="ChEBI" id="CHEBI:90510"/>
        <dbReference type="ChEBI" id="CHEBI:90511"/>
        <dbReference type="EC" id="2.1.1.100"/>
    </reaction>
</comment>
<organism evidence="6">
    <name type="scientific">Dichomitus squalens</name>
    <dbReference type="NCBI Taxonomy" id="114155"/>
    <lineage>
        <taxon>Eukaryota</taxon>
        <taxon>Fungi</taxon>
        <taxon>Dikarya</taxon>
        <taxon>Basidiomycota</taxon>
        <taxon>Agaricomycotina</taxon>
        <taxon>Agaricomycetes</taxon>
        <taxon>Polyporales</taxon>
        <taxon>Polyporaceae</taxon>
        <taxon>Dichomitus</taxon>
    </lineage>
</organism>
<keyword evidence="2 5" id="KW-0812">Transmembrane</keyword>
<feature type="transmembrane region" description="Helical" evidence="5">
    <location>
        <begin position="57"/>
        <end position="81"/>
    </location>
</feature>
<evidence type="ECO:0000256" key="4">
    <source>
        <dbReference type="ARBA" id="ARBA00023136"/>
    </source>
</evidence>
<dbReference type="EMBL" id="ML143491">
    <property type="protein sequence ID" value="TBU23948.1"/>
    <property type="molecule type" value="Genomic_DNA"/>
</dbReference>
<keyword evidence="4 5" id="KW-0472">Membrane</keyword>
<dbReference type="EC" id="2.1.1.100" evidence="5"/>
<comment type="caution">
    <text evidence="5">Lacks conserved residue(s) required for the propagation of feature annotation.</text>
</comment>
<protein>
    <recommendedName>
        <fullName evidence="5">Protein-S-isoprenylcysteine O-methyltransferase</fullName>
        <ecNumber evidence="5">2.1.1.100</ecNumber>
    </recommendedName>
</protein>
<keyword evidence="3 5" id="KW-1133">Transmembrane helix</keyword>
<dbReference type="GO" id="GO:0005789">
    <property type="term" value="C:endoplasmic reticulum membrane"/>
    <property type="evidence" value="ECO:0007669"/>
    <property type="project" value="UniProtKB-SubCell"/>
</dbReference>
<dbReference type="GO" id="GO:0004671">
    <property type="term" value="F:protein C-terminal S-isoprenylcysteine carboxyl O-methyltransferase activity"/>
    <property type="evidence" value="ECO:0007669"/>
    <property type="project" value="UniProtKB-EC"/>
</dbReference>
<dbReference type="OrthoDB" id="422086at2759"/>
<gene>
    <name evidence="6" type="ORF">BD311DRAFT_799717</name>
</gene>
<dbReference type="AlphaFoldDB" id="A0A4Q9MCB6"/>
<keyword evidence="5" id="KW-0949">S-adenosyl-L-methionine</keyword>